<accession>A0ABV8RCT1</accession>
<reference evidence="4" key="1">
    <citation type="journal article" date="2019" name="Int. J. Syst. Evol. Microbiol.">
        <title>The Global Catalogue of Microorganisms (GCM) 10K type strain sequencing project: providing services to taxonomists for standard genome sequencing and annotation.</title>
        <authorList>
            <consortium name="The Broad Institute Genomics Platform"/>
            <consortium name="The Broad Institute Genome Sequencing Center for Infectious Disease"/>
            <person name="Wu L."/>
            <person name="Ma J."/>
        </authorList>
    </citation>
    <scope>NUCLEOTIDE SEQUENCE [LARGE SCALE GENOMIC DNA]</scope>
    <source>
        <strain evidence="4">CECT 8655</strain>
    </source>
</reference>
<protein>
    <submittedName>
        <fullName evidence="3">2TM domain-containing protein</fullName>
    </submittedName>
</protein>
<sequence length="95" mass="11582">MEANYKEEQKYFKAKKRVNDIKGFYVHLFIYLITIPIIITVNLMFVPSFHWFWFSVLGWGMGLFFHWLGVFGFQKLGLGKDWEEKKIKEFMNKKY</sequence>
<gene>
    <name evidence="3" type="ORF">ACFOWD_09680</name>
</gene>
<evidence type="ECO:0000313" key="3">
    <source>
        <dbReference type="EMBL" id="MFC4269174.1"/>
    </source>
</evidence>
<dbReference type="EMBL" id="JBHSCY010000002">
    <property type="protein sequence ID" value="MFC4269174.1"/>
    <property type="molecule type" value="Genomic_DNA"/>
</dbReference>
<dbReference type="Pfam" id="PF13239">
    <property type="entry name" value="2TM"/>
    <property type="match status" value="1"/>
</dbReference>
<proteinExistence type="predicted"/>
<dbReference type="Proteomes" id="UP001595826">
    <property type="component" value="Unassembled WGS sequence"/>
</dbReference>
<evidence type="ECO:0000313" key="4">
    <source>
        <dbReference type="Proteomes" id="UP001595826"/>
    </source>
</evidence>
<feature type="domain" description="2TM" evidence="2">
    <location>
        <begin position="13"/>
        <end position="92"/>
    </location>
</feature>
<evidence type="ECO:0000256" key="1">
    <source>
        <dbReference type="SAM" id="Phobius"/>
    </source>
</evidence>
<dbReference type="RefSeq" id="WP_377410132.1">
    <property type="nucleotide sequence ID" value="NZ_CP194417.1"/>
</dbReference>
<keyword evidence="1" id="KW-0812">Transmembrane</keyword>
<feature type="transmembrane region" description="Helical" evidence="1">
    <location>
        <begin position="51"/>
        <end position="73"/>
    </location>
</feature>
<keyword evidence="4" id="KW-1185">Reference proteome</keyword>
<keyword evidence="1" id="KW-0472">Membrane</keyword>
<comment type="caution">
    <text evidence="3">The sequence shown here is derived from an EMBL/GenBank/DDBJ whole genome shotgun (WGS) entry which is preliminary data.</text>
</comment>
<dbReference type="InterPro" id="IPR025698">
    <property type="entry name" value="2TM_dom"/>
</dbReference>
<feature type="transmembrane region" description="Helical" evidence="1">
    <location>
        <begin position="24"/>
        <end position="45"/>
    </location>
</feature>
<keyword evidence="1" id="KW-1133">Transmembrane helix</keyword>
<organism evidence="3 4">
    <name type="scientific">Polaribacter marinivivus</name>
    <dbReference type="NCBI Taxonomy" id="1524260"/>
    <lineage>
        <taxon>Bacteria</taxon>
        <taxon>Pseudomonadati</taxon>
        <taxon>Bacteroidota</taxon>
        <taxon>Flavobacteriia</taxon>
        <taxon>Flavobacteriales</taxon>
        <taxon>Flavobacteriaceae</taxon>
    </lineage>
</organism>
<name>A0ABV8RCT1_9FLAO</name>
<evidence type="ECO:0000259" key="2">
    <source>
        <dbReference type="Pfam" id="PF13239"/>
    </source>
</evidence>